<accession>A0A2J0KVH4</accession>
<dbReference type="Pfam" id="PF06347">
    <property type="entry name" value="SH3_4"/>
    <property type="match status" value="1"/>
</dbReference>
<keyword evidence="2" id="KW-1133">Transmembrane helix</keyword>
<feature type="transmembrane region" description="Helical" evidence="2">
    <location>
        <begin position="138"/>
        <end position="158"/>
    </location>
</feature>
<gene>
    <name evidence="3" type="ORF">COS99_00090</name>
</gene>
<evidence type="ECO:0000256" key="1">
    <source>
        <dbReference type="PROSITE-ProRule" id="PRU00339"/>
    </source>
</evidence>
<dbReference type="AlphaFoldDB" id="A0A2J0KVH4"/>
<organism evidence="3 4">
    <name type="scientific">Candidatus Aquitaenariimonas noxiae</name>
    <dbReference type="NCBI Taxonomy" id="1974741"/>
    <lineage>
        <taxon>Bacteria</taxon>
        <taxon>Pseudomonadati</taxon>
        <taxon>Candidatus Omnitrophota</taxon>
        <taxon>Candidatus Aquitaenariimonas</taxon>
    </lineage>
</organism>
<keyword evidence="2" id="KW-0472">Membrane</keyword>
<dbReference type="SUPFAM" id="SSF48452">
    <property type="entry name" value="TPR-like"/>
    <property type="match status" value="1"/>
</dbReference>
<feature type="transmembrane region" description="Helical" evidence="2">
    <location>
        <begin position="165"/>
        <end position="184"/>
    </location>
</feature>
<dbReference type="EMBL" id="PEWV01000001">
    <property type="protein sequence ID" value="PIU42482.1"/>
    <property type="molecule type" value="Genomic_DNA"/>
</dbReference>
<dbReference type="Pfam" id="PF00515">
    <property type="entry name" value="TPR_1"/>
    <property type="match status" value="1"/>
</dbReference>
<protein>
    <submittedName>
        <fullName evidence="3">Uncharacterized protein</fullName>
    </submittedName>
</protein>
<proteinExistence type="predicted"/>
<evidence type="ECO:0000313" key="4">
    <source>
        <dbReference type="Proteomes" id="UP000230052"/>
    </source>
</evidence>
<reference evidence="3 4" key="1">
    <citation type="submission" date="2017-09" db="EMBL/GenBank/DDBJ databases">
        <title>Depth-based differentiation of microbial function through sediment-hosted aquifers and enrichment of novel symbionts in the deep terrestrial subsurface.</title>
        <authorList>
            <person name="Probst A.J."/>
            <person name="Ladd B."/>
            <person name="Jarett J.K."/>
            <person name="Geller-Mcgrath D.E."/>
            <person name="Sieber C.M."/>
            <person name="Emerson J.B."/>
            <person name="Anantharaman K."/>
            <person name="Thomas B.C."/>
            <person name="Malmstrom R."/>
            <person name="Stieglmeier M."/>
            <person name="Klingl A."/>
            <person name="Woyke T."/>
            <person name="Ryan C.M."/>
            <person name="Banfield J.F."/>
        </authorList>
    </citation>
    <scope>NUCLEOTIDE SEQUENCE [LARGE SCALE GENOMIC DNA]</scope>
    <source>
        <strain evidence="3">CG07_land_8_20_14_0_80_42_15</strain>
    </source>
</reference>
<name>A0A2J0KVH4_9BACT</name>
<dbReference type="InterPro" id="IPR010466">
    <property type="entry name" value="DUF1058"/>
</dbReference>
<comment type="caution">
    <text evidence="3">The sequence shown here is derived from an EMBL/GenBank/DDBJ whole genome shotgun (WGS) entry which is preliminary data.</text>
</comment>
<dbReference type="InterPro" id="IPR019734">
    <property type="entry name" value="TPR_rpt"/>
</dbReference>
<evidence type="ECO:0000256" key="2">
    <source>
        <dbReference type="SAM" id="Phobius"/>
    </source>
</evidence>
<keyword evidence="1" id="KW-0802">TPR repeat</keyword>
<sequence length="254" mass="29340">MKKISLIFIVFTGLFFTVNLCFSESDALGPKQIFSEVNALYGQAKYGEAINKYEELIVRGFESGNLYYNLGNCYFKANQLGKAILNYERARRLMPRDSDLRSNYEYARSSVKRDIIHRLPFYERIVYNITENLTIDGVTVSLSVVYIFIILTIIAAIYLKPFKKYANFIVLVLIITFILCSIAFRNKINLLNREAIITVENVEVKFEPSEKATTHFTLYEGMKVYVFPSNGDWCKVERPDGKIGWIKKSSFDLI</sequence>
<dbReference type="Gene3D" id="2.30.30.40">
    <property type="entry name" value="SH3 Domains"/>
    <property type="match status" value="1"/>
</dbReference>
<dbReference type="PROSITE" id="PS50005">
    <property type="entry name" value="TPR"/>
    <property type="match status" value="1"/>
</dbReference>
<dbReference type="SMART" id="SM00028">
    <property type="entry name" value="TPR"/>
    <property type="match status" value="1"/>
</dbReference>
<feature type="repeat" description="TPR" evidence="1">
    <location>
        <begin position="64"/>
        <end position="97"/>
    </location>
</feature>
<dbReference type="InterPro" id="IPR011990">
    <property type="entry name" value="TPR-like_helical_dom_sf"/>
</dbReference>
<keyword evidence="2" id="KW-0812">Transmembrane</keyword>
<dbReference type="Proteomes" id="UP000230052">
    <property type="component" value="Unassembled WGS sequence"/>
</dbReference>
<dbReference type="Gene3D" id="1.25.40.10">
    <property type="entry name" value="Tetratricopeptide repeat domain"/>
    <property type="match status" value="1"/>
</dbReference>
<evidence type="ECO:0000313" key="3">
    <source>
        <dbReference type="EMBL" id="PIU42482.1"/>
    </source>
</evidence>